<sequence length="242" mass="25332">MLEQKVILITGANRGIGLTIAQVCTRLGAIVLLAGRNDAQLEIIAEQLGENAIPMAYDIADEEQVKAAFGHIKQHIGRLDGLVNNAGAMQSAPVGMTRIADLRAQLDVNTVATFQHAQLATRLMAKQQSGAIVNLCSIIGEQGSAGQAAYATSKAAVSGMTKAMAKEFAPLGVRINGVAPGFIDTDMTADFTAGQREEILANIGLGRMGNTQDVADLVSFLLSDHASYITGQIIGVDGGMRL</sequence>
<dbReference type="EC" id="1.1.1.47" evidence="4"/>
<feature type="domain" description="Ketoreductase" evidence="3">
    <location>
        <begin position="5"/>
        <end position="181"/>
    </location>
</feature>
<dbReference type="PRINTS" id="PR00080">
    <property type="entry name" value="SDRFAMILY"/>
</dbReference>
<dbReference type="Pfam" id="PF13561">
    <property type="entry name" value="adh_short_C2"/>
    <property type="match status" value="1"/>
</dbReference>
<dbReference type="PANTHER" id="PTHR42760">
    <property type="entry name" value="SHORT-CHAIN DEHYDROGENASES/REDUCTASES FAMILY MEMBER"/>
    <property type="match status" value="1"/>
</dbReference>
<dbReference type="InterPro" id="IPR057326">
    <property type="entry name" value="KR_dom"/>
</dbReference>
<dbReference type="PROSITE" id="PS00061">
    <property type="entry name" value="ADH_SHORT"/>
    <property type="match status" value="1"/>
</dbReference>
<evidence type="ECO:0000313" key="5">
    <source>
        <dbReference type="Proteomes" id="UP001234343"/>
    </source>
</evidence>
<dbReference type="InterPro" id="IPR020904">
    <property type="entry name" value="Sc_DH/Rdtase_CS"/>
</dbReference>
<dbReference type="InterPro" id="IPR002347">
    <property type="entry name" value="SDR_fam"/>
</dbReference>
<evidence type="ECO:0000313" key="4">
    <source>
        <dbReference type="EMBL" id="MDM7860146.1"/>
    </source>
</evidence>
<dbReference type="NCBIfam" id="NF005559">
    <property type="entry name" value="PRK07231.1"/>
    <property type="match status" value="1"/>
</dbReference>
<evidence type="ECO:0000256" key="2">
    <source>
        <dbReference type="ARBA" id="ARBA00023002"/>
    </source>
</evidence>
<dbReference type="Proteomes" id="UP001234343">
    <property type="component" value="Unassembled WGS sequence"/>
</dbReference>
<keyword evidence="5" id="KW-1185">Reference proteome</keyword>
<evidence type="ECO:0000259" key="3">
    <source>
        <dbReference type="SMART" id="SM00822"/>
    </source>
</evidence>
<dbReference type="EMBL" id="JAUCBP010000006">
    <property type="protein sequence ID" value="MDM7860146.1"/>
    <property type="molecule type" value="Genomic_DNA"/>
</dbReference>
<proteinExistence type="inferred from homology"/>
<gene>
    <name evidence="4" type="ORF">QTP81_06020</name>
</gene>
<accession>A0ABT7SVE1</accession>
<reference evidence="4 5" key="1">
    <citation type="submission" date="2023-06" db="EMBL/GenBank/DDBJ databases">
        <title>Alteromonas sp. ASW11-36 isolated from intertidal sand.</title>
        <authorList>
            <person name="Li Y."/>
        </authorList>
    </citation>
    <scope>NUCLEOTIDE SEQUENCE [LARGE SCALE GENOMIC DNA]</scope>
    <source>
        <strain evidence="4 5">ASW11-36</strain>
    </source>
</reference>
<dbReference type="PRINTS" id="PR00081">
    <property type="entry name" value="GDHRDH"/>
</dbReference>
<evidence type="ECO:0000256" key="1">
    <source>
        <dbReference type="ARBA" id="ARBA00006484"/>
    </source>
</evidence>
<dbReference type="PANTHER" id="PTHR42760:SF133">
    <property type="entry name" value="3-OXOACYL-[ACYL-CARRIER-PROTEIN] REDUCTASE"/>
    <property type="match status" value="1"/>
</dbReference>
<dbReference type="SMART" id="SM00822">
    <property type="entry name" value="PKS_KR"/>
    <property type="match status" value="1"/>
</dbReference>
<dbReference type="GO" id="GO:0047936">
    <property type="term" value="F:glucose 1-dehydrogenase [NAD(P)+] activity"/>
    <property type="evidence" value="ECO:0007669"/>
    <property type="project" value="UniProtKB-EC"/>
</dbReference>
<organism evidence="4 5">
    <name type="scientific">Alteromonas arenosi</name>
    <dbReference type="NCBI Taxonomy" id="3055817"/>
    <lineage>
        <taxon>Bacteria</taxon>
        <taxon>Pseudomonadati</taxon>
        <taxon>Pseudomonadota</taxon>
        <taxon>Gammaproteobacteria</taxon>
        <taxon>Alteromonadales</taxon>
        <taxon>Alteromonadaceae</taxon>
        <taxon>Alteromonas/Salinimonas group</taxon>
        <taxon>Alteromonas</taxon>
    </lineage>
</organism>
<dbReference type="SUPFAM" id="SSF51735">
    <property type="entry name" value="NAD(P)-binding Rossmann-fold domains"/>
    <property type="match status" value="1"/>
</dbReference>
<dbReference type="InterPro" id="IPR036291">
    <property type="entry name" value="NAD(P)-bd_dom_sf"/>
</dbReference>
<keyword evidence="2 4" id="KW-0560">Oxidoreductase</keyword>
<protein>
    <submittedName>
        <fullName evidence="4">Glucose 1-dehydrogenase</fullName>
        <ecNumber evidence="4">1.1.1.47</ecNumber>
    </submittedName>
</protein>
<name>A0ABT7SVE1_9ALTE</name>
<dbReference type="Gene3D" id="3.40.50.720">
    <property type="entry name" value="NAD(P)-binding Rossmann-like Domain"/>
    <property type="match status" value="1"/>
</dbReference>
<comment type="caution">
    <text evidence="4">The sequence shown here is derived from an EMBL/GenBank/DDBJ whole genome shotgun (WGS) entry which is preliminary data.</text>
</comment>
<comment type="similarity">
    <text evidence="1">Belongs to the short-chain dehydrogenases/reductases (SDR) family.</text>
</comment>
<dbReference type="RefSeq" id="WP_289364386.1">
    <property type="nucleotide sequence ID" value="NZ_JAUCBP010000006.1"/>
</dbReference>